<feature type="binding site" evidence="9">
    <location>
        <position position="269"/>
    </location>
    <ligand>
        <name>Mn(2+)</name>
        <dbReference type="ChEBI" id="CHEBI:29035"/>
    </ligand>
</feature>
<feature type="binding site" evidence="8">
    <location>
        <position position="112"/>
    </location>
    <ligand>
        <name>UDP-alpha-D-glucose</name>
        <dbReference type="ChEBI" id="CHEBI:58885"/>
    </ligand>
</feature>
<keyword evidence="5 10" id="KW-1133">Transmembrane helix</keyword>
<dbReference type="InterPro" id="IPR005150">
    <property type="entry name" value="Cellulose_synth"/>
</dbReference>
<evidence type="ECO:0000256" key="5">
    <source>
        <dbReference type="ARBA" id="ARBA00022989"/>
    </source>
</evidence>
<keyword evidence="12" id="KW-1185">Reference proteome</keyword>
<accession>W9QVR4</accession>
<evidence type="ECO:0000256" key="8">
    <source>
        <dbReference type="PIRSR" id="PIRSR605150-2"/>
    </source>
</evidence>
<evidence type="ECO:0000256" key="7">
    <source>
        <dbReference type="ARBA" id="ARBA00023316"/>
    </source>
</evidence>
<gene>
    <name evidence="11" type="ORF">L484_017414</name>
</gene>
<feature type="transmembrane region" description="Helical" evidence="10">
    <location>
        <begin position="629"/>
        <end position="647"/>
    </location>
</feature>
<dbReference type="GO" id="GO:0071555">
    <property type="term" value="P:cell wall organization"/>
    <property type="evidence" value="ECO:0007669"/>
    <property type="project" value="UniProtKB-KW"/>
</dbReference>
<dbReference type="eggNOG" id="ENOG502QQE5">
    <property type="taxonomic scope" value="Eukaryota"/>
</dbReference>
<evidence type="ECO:0000256" key="2">
    <source>
        <dbReference type="ARBA" id="ARBA00022676"/>
    </source>
</evidence>
<dbReference type="Gene3D" id="3.90.550.10">
    <property type="entry name" value="Spore Coat Polysaccharide Biosynthesis Protein SpsA, Chain A"/>
    <property type="match status" value="2"/>
</dbReference>
<keyword evidence="6 10" id="KW-0472">Membrane</keyword>
<evidence type="ECO:0000313" key="11">
    <source>
        <dbReference type="EMBL" id="EXB55542.1"/>
    </source>
</evidence>
<dbReference type="GO" id="GO:0030244">
    <property type="term" value="P:cellulose biosynthetic process"/>
    <property type="evidence" value="ECO:0007669"/>
    <property type="project" value="InterPro"/>
</dbReference>
<sequence>MDKSLPLHSCHVQKLSLIIHRTHTSLHSIAISFLLYYRASFFFQDTIWTTPKLLFPWLFISSSELVISFIWLLGQAYRWRPVTRSVFPERLPGDEKLPSLDVFIVTVDPEKEPTLAVMNTVLSAMAMDYPAEKLHVYLSDDGCSYLTLKGLREAWAFAKWWIPFCTSYKIGNRCPEAYFFGGEDLDSDLICNDEFKIERERLKERYEIFKYRVKEYARIGEKKASNHTRDHPAIIEVMRDSSNDTMHVRIPLLVYVSREKRPSYPHHFKAGALNVLQRVSGMLSNSPYILVLDCDMYCNDPTAARRAMCFHLDPKISNSLAFVQFPQRFRNISKNDIYDSQLRSVFSVQWQGVDGQSGPILSGTGFFMKRLSLCGKDIIKEDPTNLRQAFGPSNEFVKTLLQGENYKPNMMTTGGDKTTLLLEEMKLLASCSYEIGTKWGQEASWTSVYCDPPRPQFLGCGTTTLNDYFIQNMRWSSGLVEVGISKYCPLMYGLFHMSIFQSMCYAELAFSPLSFLSSWCFATIPQLCLLNGIHVYPEVSSRFFTIISFLFLSVLSKHLYERIGISEARFFTTNKVEDDGQENLYQKGIFDFQTSTTFLAPMAAIIVLNMVSFLVGIARAIFIGDLNKMFAQVFISFYILVINYPIVQGMVTRNDKGRIQSSVTALSTLFCVVFLALIYVISLY</sequence>
<feature type="binding site" evidence="8">
    <location>
        <position position="111"/>
    </location>
    <ligand>
        <name>UDP-alpha-D-glucose</name>
        <dbReference type="ChEBI" id="CHEBI:58885"/>
    </ligand>
</feature>
<keyword evidence="2" id="KW-0328">Glycosyltransferase</keyword>
<feature type="binding site" evidence="9">
    <location>
        <position position="293"/>
    </location>
    <ligand>
        <name>Mn(2+)</name>
        <dbReference type="ChEBI" id="CHEBI:29035"/>
    </ligand>
</feature>
<dbReference type="GO" id="GO:0016020">
    <property type="term" value="C:membrane"/>
    <property type="evidence" value="ECO:0007669"/>
    <property type="project" value="InterPro"/>
</dbReference>
<dbReference type="InterPro" id="IPR029044">
    <property type="entry name" value="Nucleotide-diphossugar_trans"/>
</dbReference>
<keyword evidence="7" id="KW-0961">Cell wall biogenesis/degradation</keyword>
<evidence type="ECO:0000256" key="1">
    <source>
        <dbReference type="ARBA" id="ARBA00004127"/>
    </source>
</evidence>
<organism evidence="11 12">
    <name type="scientific">Morus notabilis</name>
    <dbReference type="NCBI Taxonomy" id="981085"/>
    <lineage>
        <taxon>Eukaryota</taxon>
        <taxon>Viridiplantae</taxon>
        <taxon>Streptophyta</taxon>
        <taxon>Embryophyta</taxon>
        <taxon>Tracheophyta</taxon>
        <taxon>Spermatophyta</taxon>
        <taxon>Magnoliopsida</taxon>
        <taxon>eudicotyledons</taxon>
        <taxon>Gunneridae</taxon>
        <taxon>Pentapetalae</taxon>
        <taxon>rosids</taxon>
        <taxon>fabids</taxon>
        <taxon>Rosales</taxon>
        <taxon>Moraceae</taxon>
        <taxon>Moreae</taxon>
        <taxon>Morus</taxon>
    </lineage>
</organism>
<keyword evidence="4 10" id="KW-0812">Transmembrane</keyword>
<feature type="transmembrane region" description="Helical" evidence="10">
    <location>
        <begin position="598"/>
        <end position="623"/>
    </location>
</feature>
<feature type="transmembrane region" description="Helical" evidence="10">
    <location>
        <begin position="659"/>
        <end position="681"/>
    </location>
</feature>
<evidence type="ECO:0000256" key="4">
    <source>
        <dbReference type="ARBA" id="ARBA00022692"/>
    </source>
</evidence>
<dbReference type="PANTHER" id="PTHR13301">
    <property type="entry name" value="X-BOX TRANSCRIPTION FACTOR-RELATED"/>
    <property type="match status" value="1"/>
</dbReference>
<evidence type="ECO:0000256" key="3">
    <source>
        <dbReference type="ARBA" id="ARBA00022679"/>
    </source>
</evidence>
<dbReference type="AlphaFoldDB" id="W9QVR4"/>
<dbReference type="EMBL" id="KE344246">
    <property type="protein sequence ID" value="EXB55542.1"/>
    <property type="molecule type" value="Genomic_DNA"/>
</dbReference>
<dbReference type="STRING" id="981085.W9QVR4"/>
<dbReference type="GO" id="GO:0012505">
    <property type="term" value="C:endomembrane system"/>
    <property type="evidence" value="ECO:0007669"/>
    <property type="project" value="UniProtKB-SubCell"/>
</dbReference>
<dbReference type="FunFam" id="3.90.550.10:FF:000194">
    <property type="entry name" value="Cellulose synthase-like protein G2 isoform A"/>
    <property type="match status" value="1"/>
</dbReference>
<reference evidence="12" key="1">
    <citation type="submission" date="2013-01" db="EMBL/GenBank/DDBJ databases">
        <title>Draft Genome Sequence of a Mulberry Tree, Morus notabilis C.K. Schneid.</title>
        <authorList>
            <person name="He N."/>
            <person name="Zhao S."/>
        </authorList>
    </citation>
    <scope>NUCLEOTIDE SEQUENCE</scope>
</reference>
<evidence type="ECO:0000256" key="9">
    <source>
        <dbReference type="PIRSR" id="PIRSR605150-3"/>
    </source>
</evidence>
<comment type="subcellular location">
    <subcellularLocation>
        <location evidence="1">Endomembrane system</location>
        <topology evidence="1">Multi-pass membrane protein</topology>
    </subcellularLocation>
</comment>
<proteinExistence type="predicted"/>
<keyword evidence="3" id="KW-0808">Transferase</keyword>
<dbReference type="SUPFAM" id="SSF53448">
    <property type="entry name" value="Nucleotide-diphospho-sugar transferases"/>
    <property type="match status" value="1"/>
</dbReference>
<evidence type="ECO:0000256" key="10">
    <source>
        <dbReference type="SAM" id="Phobius"/>
    </source>
</evidence>
<dbReference type="Proteomes" id="UP000030645">
    <property type="component" value="Unassembled WGS sequence"/>
</dbReference>
<protein>
    <submittedName>
        <fullName evidence="11">Cellulose synthase-like protein G2</fullName>
    </submittedName>
</protein>
<dbReference type="GO" id="GO:0016760">
    <property type="term" value="F:cellulose synthase (UDP-forming) activity"/>
    <property type="evidence" value="ECO:0007669"/>
    <property type="project" value="InterPro"/>
</dbReference>
<dbReference type="Pfam" id="PF03552">
    <property type="entry name" value="Cellulose_synt"/>
    <property type="match status" value="3"/>
</dbReference>
<evidence type="ECO:0000256" key="6">
    <source>
        <dbReference type="ARBA" id="ARBA00023136"/>
    </source>
</evidence>
<evidence type="ECO:0000313" key="12">
    <source>
        <dbReference type="Proteomes" id="UP000030645"/>
    </source>
</evidence>
<name>W9QVR4_9ROSA</name>
<feature type="binding site" evidence="8">
    <location>
        <position position="141"/>
    </location>
    <ligand>
        <name>UDP-alpha-D-glucose</name>
        <dbReference type="ChEBI" id="CHEBI:58885"/>
    </ligand>
</feature>